<sequence length="430" mass="48728">MKSWEDSAKELPDIRPGRISLNGAKYAIVLGTRPEIIKMAPIIKELKQRGIQHIVIHSGQHYSPIMDSDIFKDLNLPQPDYNLKIGSGSREKQIEKIRKSLIRVLRHEEPDIVLVQGDTNTVLAGAYAALDLGIEVGHVEAGLRSYDRRMPEEINRILTDSISNYLFTPTCQSKENLLREGFKEENIYVTGNTIADAIFQNLGTVSRNSHIAGKLRRRLNTAEYILLTLHRPSNVDSKAQLSRILREIAKIPVKYDLEIIFPMHPRTRKMISKYQLWKMIARTQGILATKAIDFLDCLELESKARLVMTDSGGLQEESCILGVPCLTLRENTERPETLEVGSNILMGKRYDRLVDYVGESLKKGNGWKNPYGDGEAAKKIVGIVQNNWRRRGHQKENSELVGKALFASRMSGEKSLSLVEPQRESHFFKT</sequence>
<evidence type="ECO:0000259" key="1">
    <source>
        <dbReference type="Pfam" id="PF02350"/>
    </source>
</evidence>
<feature type="non-terminal residue" evidence="2">
    <location>
        <position position="430"/>
    </location>
</feature>
<reference evidence="2" key="1">
    <citation type="journal article" date="2014" name="Front. Microbiol.">
        <title>High frequency of phylogenetically diverse reductive dehalogenase-homologous genes in deep subseafloor sedimentary metagenomes.</title>
        <authorList>
            <person name="Kawai M."/>
            <person name="Futagami T."/>
            <person name="Toyoda A."/>
            <person name="Takaki Y."/>
            <person name="Nishi S."/>
            <person name="Hori S."/>
            <person name="Arai W."/>
            <person name="Tsubouchi T."/>
            <person name="Morono Y."/>
            <person name="Uchiyama I."/>
            <person name="Ito T."/>
            <person name="Fujiyama A."/>
            <person name="Inagaki F."/>
            <person name="Takami H."/>
        </authorList>
    </citation>
    <scope>NUCLEOTIDE SEQUENCE</scope>
    <source>
        <strain evidence="2">Expedition CK06-06</strain>
    </source>
</reference>
<dbReference type="AlphaFoldDB" id="X1FNS5"/>
<name>X1FNS5_9ZZZZ</name>
<proteinExistence type="predicted"/>
<dbReference type="Pfam" id="PF02350">
    <property type="entry name" value="Epimerase_2"/>
    <property type="match status" value="1"/>
</dbReference>
<feature type="domain" description="UDP-N-acetylglucosamine 2-epimerase" evidence="1">
    <location>
        <begin position="45"/>
        <end position="384"/>
    </location>
</feature>
<dbReference type="PANTHER" id="PTHR43174">
    <property type="entry name" value="UDP-N-ACETYLGLUCOSAMINE 2-EPIMERASE"/>
    <property type="match status" value="1"/>
</dbReference>
<protein>
    <recommendedName>
        <fullName evidence="1">UDP-N-acetylglucosamine 2-epimerase domain-containing protein</fullName>
    </recommendedName>
</protein>
<dbReference type="Gene3D" id="3.40.50.2000">
    <property type="entry name" value="Glycogen Phosphorylase B"/>
    <property type="match status" value="2"/>
</dbReference>
<dbReference type="CDD" id="cd03786">
    <property type="entry name" value="GTB_UDP-GlcNAc_2-Epimerase"/>
    <property type="match status" value="1"/>
</dbReference>
<organism evidence="2">
    <name type="scientific">marine sediment metagenome</name>
    <dbReference type="NCBI Taxonomy" id="412755"/>
    <lineage>
        <taxon>unclassified sequences</taxon>
        <taxon>metagenomes</taxon>
        <taxon>ecological metagenomes</taxon>
    </lineage>
</organism>
<dbReference type="EMBL" id="BARU01001385">
    <property type="protein sequence ID" value="GAH30994.1"/>
    <property type="molecule type" value="Genomic_DNA"/>
</dbReference>
<dbReference type="PANTHER" id="PTHR43174:SF1">
    <property type="entry name" value="UDP-N-ACETYLGLUCOSAMINE 2-EPIMERASE"/>
    <property type="match status" value="1"/>
</dbReference>
<dbReference type="InterPro" id="IPR029767">
    <property type="entry name" value="WecB-like"/>
</dbReference>
<dbReference type="SUPFAM" id="SSF53756">
    <property type="entry name" value="UDP-Glycosyltransferase/glycogen phosphorylase"/>
    <property type="match status" value="1"/>
</dbReference>
<dbReference type="NCBIfam" id="TIGR00236">
    <property type="entry name" value="wecB"/>
    <property type="match status" value="1"/>
</dbReference>
<accession>X1FNS5</accession>
<gene>
    <name evidence="2" type="ORF">S03H2_03682</name>
</gene>
<dbReference type="InterPro" id="IPR003331">
    <property type="entry name" value="UDP_GlcNAc_Epimerase_2_dom"/>
</dbReference>
<comment type="caution">
    <text evidence="2">The sequence shown here is derived from an EMBL/GenBank/DDBJ whole genome shotgun (WGS) entry which is preliminary data.</text>
</comment>
<evidence type="ECO:0000313" key="2">
    <source>
        <dbReference type="EMBL" id="GAH30994.1"/>
    </source>
</evidence>